<evidence type="ECO:0000256" key="2">
    <source>
        <dbReference type="PROSITE-ProRule" id="PRU01091"/>
    </source>
</evidence>
<feature type="transmembrane region" description="Helical" evidence="3">
    <location>
        <begin position="142"/>
        <end position="162"/>
    </location>
</feature>
<evidence type="ECO:0000313" key="7">
    <source>
        <dbReference type="Proteomes" id="UP000220836"/>
    </source>
</evidence>
<dbReference type="Proteomes" id="UP000220836">
    <property type="component" value="Unassembled WGS sequence"/>
</dbReference>
<dbReference type="Gene3D" id="1.10.10.10">
    <property type="entry name" value="Winged helix-like DNA-binding domain superfamily/Winged helix DNA-binding domain"/>
    <property type="match status" value="1"/>
</dbReference>
<keyword evidence="1 2" id="KW-0238">DNA-binding</keyword>
<accession>A0A238JQV8</accession>
<dbReference type="GO" id="GO:0006355">
    <property type="term" value="P:regulation of DNA-templated transcription"/>
    <property type="evidence" value="ECO:0007669"/>
    <property type="project" value="InterPro"/>
</dbReference>
<evidence type="ECO:0000313" key="6">
    <source>
        <dbReference type="EMBL" id="SMX32853.1"/>
    </source>
</evidence>
<dbReference type="OrthoDB" id="7864019at2"/>
<dbReference type="GO" id="GO:0000160">
    <property type="term" value="P:phosphorelay signal transduction system"/>
    <property type="evidence" value="ECO:0007669"/>
    <property type="project" value="InterPro"/>
</dbReference>
<name>A0A238JQV8_9RHOB</name>
<feature type="chain" id="PRO_5013235018" description="OmpR/PhoB-type domain-containing protein" evidence="4">
    <location>
        <begin position="21"/>
        <end position="267"/>
    </location>
</feature>
<evidence type="ECO:0000256" key="4">
    <source>
        <dbReference type="SAM" id="SignalP"/>
    </source>
</evidence>
<organism evidence="6 7">
    <name type="scientific">Pelagimonas varians</name>
    <dbReference type="NCBI Taxonomy" id="696760"/>
    <lineage>
        <taxon>Bacteria</taxon>
        <taxon>Pseudomonadati</taxon>
        <taxon>Pseudomonadota</taxon>
        <taxon>Alphaproteobacteria</taxon>
        <taxon>Rhodobacterales</taxon>
        <taxon>Roseobacteraceae</taxon>
        <taxon>Pelagimonas</taxon>
    </lineage>
</organism>
<evidence type="ECO:0000256" key="3">
    <source>
        <dbReference type="SAM" id="Phobius"/>
    </source>
</evidence>
<dbReference type="AlphaFoldDB" id="A0A238JQV8"/>
<dbReference type="SUPFAM" id="SSF46894">
    <property type="entry name" value="C-terminal effector domain of the bipartite response regulators"/>
    <property type="match status" value="1"/>
</dbReference>
<dbReference type="GO" id="GO:0003677">
    <property type="term" value="F:DNA binding"/>
    <property type="evidence" value="ECO:0007669"/>
    <property type="project" value="UniProtKB-UniRule"/>
</dbReference>
<keyword evidence="3" id="KW-1133">Transmembrane helix</keyword>
<reference evidence="6 7" key="1">
    <citation type="submission" date="2017-05" db="EMBL/GenBank/DDBJ databases">
        <authorList>
            <person name="Song R."/>
            <person name="Chenine A.L."/>
            <person name="Ruprecht R.M."/>
        </authorList>
    </citation>
    <scope>NUCLEOTIDE SEQUENCE [LARGE SCALE GENOMIC DNA]</scope>
    <source>
        <strain evidence="6 7">CECT 8663</strain>
    </source>
</reference>
<keyword evidence="4" id="KW-0732">Signal</keyword>
<dbReference type="InterPro" id="IPR036388">
    <property type="entry name" value="WH-like_DNA-bd_sf"/>
</dbReference>
<dbReference type="InterPro" id="IPR001867">
    <property type="entry name" value="OmpR/PhoB-type_DNA-bd"/>
</dbReference>
<feature type="DNA-binding region" description="OmpR/PhoB-type" evidence="2">
    <location>
        <begin position="172"/>
        <end position="267"/>
    </location>
</feature>
<dbReference type="Pfam" id="PF00486">
    <property type="entry name" value="Trans_reg_C"/>
    <property type="match status" value="1"/>
</dbReference>
<dbReference type="InterPro" id="IPR016032">
    <property type="entry name" value="Sig_transdc_resp-reg_C-effctor"/>
</dbReference>
<evidence type="ECO:0000256" key="1">
    <source>
        <dbReference type="ARBA" id="ARBA00023125"/>
    </source>
</evidence>
<protein>
    <recommendedName>
        <fullName evidence="5">OmpR/PhoB-type domain-containing protein</fullName>
    </recommendedName>
</protein>
<dbReference type="RefSeq" id="WP_097802687.1">
    <property type="nucleotide sequence ID" value="NZ_FXYH01000001.1"/>
</dbReference>
<keyword evidence="7" id="KW-1185">Reference proteome</keyword>
<gene>
    <name evidence="6" type="ORF">PEV8663_00123</name>
</gene>
<dbReference type="EMBL" id="FXYH01000001">
    <property type="protein sequence ID" value="SMX32853.1"/>
    <property type="molecule type" value="Genomic_DNA"/>
</dbReference>
<feature type="signal peptide" evidence="4">
    <location>
        <begin position="1"/>
        <end position="20"/>
    </location>
</feature>
<keyword evidence="3" id="KW-0472">Membrane</keyword>
<dbReference type="PROSITE" id="PS51755">
    <property type="entry name" value="OMPR_PHOB"/>
    <property type="match status" value="1"/>
</dbReference>
<keyword evidence="3" id="KW-0812">Transmembrane</keyword>
<proteinExistence type="predicted"/>
<evidence type="ECO:0000259" key="5">
    <source>
        <dbReference type="PROSITE" id="PS51755"/>
    </source>
</evidence>
<sequence>MKQLIKIGALIALPFGPAVAAPFDDLVHAMPSSPQDLRAFVAETPEVLTAAVWDADGQIVFPPSAEEDSDALIFDHLDELRKLSQEAGAQGVTVPGTIAPDRIFHCRKDPALCLVLDAEAIGGTASDPLHDPYYAYFESVMGWFYIIIALCVALVIGFYFVVRRRPEIPLDPESFVVGPLAVNPSRRNCVIDGQEYSLTARDITLLRCFEGLEGGEVTRASLLDAGWGESHRPGADALDQHLKELGAKLGNAQLFAKGSGQGYRITG</sequence>
<feature type="domain" description="OmpR/PhoB-type" evidence="5">
    <location>
        <begin position="172"/>
        <end position="267"/>
    </location>
</feature>